<dbReference type="GO" id="GO:0004715">
    <property type="term" value="F:non-membrane spanning protein tyrosine kinase activity"/>
    <property type="evidence" value="ECO:0007669"/>
    <property type="project" value="UniProtKB-EC"/>
</dbReference>
<evidence type="ECO:0000256" key="1">
    <source>
        <dbReference type="ARBA" id="ARBA00007316"/>
    </source>
</evidence>
<name>A0A9X4KH00_9BACL</name>
<dbReference type="CDD" id="cd05387">
    <property type="entry name" value="BY-kinase"/>
    <property type="match status" value="1"/>
</dbReference>
<keyword evidence="3" id="KW-0808">Transferase</keyword>
<evidence type="ECO:0000256" key="7">
    <source>
        <dbReference type="ARBA" id="ARBA00023137"/>
    </source>
</evidence>
<dbReference type="EMBL" id="JAPDHZ010000003">
    <property type="protein sequence ID" value="MDG0791788.1"/>
    <property type="molecule type" value="Genomic_DNA"/>
</dbReference>
<dbReference type="InterPro" id="IPR025669">
    <property type="entry name" value="AAA_dom"/>
</dbReference>
<dbReference type="InterPro" id="IPR005702">
    <property type="entry name" value="Wzc-like_C"/>
</dbReference>
<dbReference type="PANTHER" id="PTHR32309:SF13">
    <property type="entry name" value="FERRIC ENTEROBACTIN TRANSPORT PROTEIN FEPE"/>
    <property type="match status" value="1"/>
</dbReference>
<comment type="similarity">
    <text evidence="1">Belongs to the CpsD/CapB family.</text>
</comment>
<organism evidence="10 11">
    <name type="scientific">Cohnella ginsengisoli</name>
    <dbReference type="NCBI Taxonomy" id="425004"/>
    <lineage>
        <taxon>Bacteria</taxon>
        <taxon>Bacillati</taxon>
        <taxon>Bacillota</taxon>
        <taxon>Bacilli</taxon>
        <taxon>Bacillales</taxon>
        <taxon>Paenibacillaceae</taxon>
        <taxon>Cohnella</taxon>
    </lineage>
</organism>
<evidence type="ECO:0000313" key="10">
    <source>
        <dbReference type="EMBL" id="MDG0791788.1"/>
    </source>
</evidence>
<keyword evidence="6" id="KW-0067">ATP-binding</keyword>
<evidence type="ECO:0000313" key="11">
    <source>
        <dbReference type="Proteomes" id="UP001153387"/>
    </source>
</evidence>
<keyword evidence="5 10" id="KW-0418">Kinase</keyword>
<accession>A0A9X4KH00</accession>
<proteinExistence type="inferred from homology"/>
<evidence type="ECO:0000256" key="3">
    <source>
        <dbReference type="ARBA" id="ARBA00022679"/>
    </source>
</evidence>
<evidence type="ECO:0000256" key="8">
    <source>
        <dbReference type="ARBA" id="ARBA00051245"/>
    </source>
</evidence>
<dbReference type="NCBIfam" id="TIGR01007">
    <property type="entry name" value="eps_fam"/>
    <property type="match status" value="1"/>
</dbReference>
<evidence type="ECO:0000256" key="4">
    <source>
        <dbReference type="ARBA" id="ARBA00022741"/>
    </source>
</evidence>
<dbReference type="GO" id="GO:0005886">
    <property type="term" value="C:plasma membrane"/>
    <property type="evidence" value="ECO:0007669"/>
    <property type="project" value="TreeGrafter"/>
</dbReference>
<dbReference type="Proteomes" id="UP001153387">
    <property type="component" value="Unassembled WGS sequence"/>
</dbReference>
<dbReference type="EC" id="2.7.10.2" evidence="2"/>
<keyword evidence="7" id="KW-0829">Tyrosine-protein kinase</keyword>
<feature type="domain" description="AAA" evidence="9">
    <location>
        <begin position="47"/>
        <end position="177"/>
    </location>
</feature>
<dbReference type="AlphaFoldDB" id="A0A9X4KH00"/>
<dbReference type="PANTHER" id="PTHR32309">
    <property type="entry name" value="TYROSINE-PROTEIN KINASE"/>
    <property type="match status" value="1"/>
</dbReference>
<evidence type="ECO:0000259" key="9">
    <source>
        <dbReference type="Pfam" id="PF13614"/>
    </source>
</evidence>
<dbReference type="GO" id="GO:0005524">
    <property type="term" value="F:ATP binding"/>
    <property type="evidence" value="ECO:0007669"/>
    <property type="project" value="UniProtKB-KW"/>
</dbReference>
<gene>
    <name evidence="10" type="ORF">OMP38_13655</name>
</gene>
<protein>
    <recommendedName>
        <fullName evidence="2">non-specific protein-tyrosine kinase</fullName>
        <ecNumber evidence="2">2.7.10.2</ecNumber>
    </recommendedName>
</protein>
<reference evidence="10 11" key="1">
    <citation type="submission" date="2022-10" db="EMBL/GenBank/DDBJ databases">
        <title>Comparative genomic analysis of Cohnella hashimotonis sp. nov., isolated from the International Space Station.</title>
        <authorList>
            <person name="Simpson A."/>
            <person name="Venkateswaran K."/>
        </authorList>
    </citation>
    <scope>NUCLEOTIDE SEQUENCE [LARGE SCALE GENOMIC DNA]</scope>
    <source>
        <strain evidence="10 11">DSM 18997</strain>
    </source>
</reference>
<dbReference type="SUPFAM" id="SSF52540">
    <property type="entry name" value="P-loop containing nucleoside triphosphate hydrolases"/>
    <property type="match status" value="1"/>
</dbReference>
<keyword evidence="11" id="KW-1185">Reference proteome</keyword>
<dbReference type="InterPro" id="IPR027417">
    <property type="entry name" value="P-loop_NTPase"/>
</dbReference>
<comment type="caution">
    <text evidence="10">The sequence shown here is derived from an EMBL/GenBank/DDBJ whole genome shotgun (WGS) entry which is preliminary data.</text>
</comment>
<keyword evidence="4" id="KW-0547">Nucleotide-binding</keyword>
<dbReference type="Gene3D" id="3.40.50.300">
    <property type="entry name" value="P-loop containing nucleotide triphosphate hydrolases"/>
    <property type="match status" value="1"/>
</dbReference>
<comment type="catalytic activity">
    <reaction evidence="8">
        <text>L-tyrosyl-[protein] + ATP = O-phospho-L-tyrosyl-[protein] + ADP + H(+)</text>
        <dbReference type="Rhea" id="RHEA:10596"/>
        <dbReference type="Rhea" id="RHEA-COMP:10136"/>
        <dbReference type="Rhea" id="RHEA-COMP:20101"/>
        <dbReference type="ChEBI" id="CHEBI:15378"/>
        <dbReference type="ChEBI" id="CHEBI:30616"/>
        <dbReference type="ChEBI" id="CHEBI:46858"/>
        <dbReference type="ChEBI" id="CHEBI:61978"/>
        <dbReference type="ChEBI" id="CHEBI:456216"/>
        <dbReference type="EC" id="2.7.10.2"/>
    </reaction>
</comment>
<evidence type="ECO:0000256" key="2">
    <source>
        <dbReference type="ARBA" id="ARBA00011903"/>
    </source>
</evidence>
<sequence>MANKEKEPRKAFVNGCLASYHNPFSNIAEQYREIRNNIGFAAGGQCRSIAVTSPSDGDGKSTAAVNLAISLTQRGERVLIIDANIRKPMLHYLFEAPLSPGMTEVIVGQSIPSDAIQQTGIENLSLLPAGALVHGATDMTDSQAMTRLLEQAGESFDVLVMDCPSILESSDACSLASKCDGVVLMVTGGRTHRKKALQSKKALDFGKAKLLGVVLNRNKKYAF</sequence>
<dbReference type="RefSeq" id="WP_277565637.1">
    <property type="nucleotide sequence ID" value="NZ_JAPDHZ010000003.1"/>
</dbReference>
<evidence type="ECO:0000256" key="5">
    <source>
        <dbReference type="ARBA" id="ARBA00022777"/>
    </source>
</evidence>
<dbReference type="Pfam" id="PF13614">
    <property type="entry name" value="AAA_31"/>
    <property type="match status" value="1"/>
</dbReference>
<evidence type="ECO:0000256" key="6">
    <source>
        <dbReference type="ARBA" id="ARBA00022840"/>
    </source>
</evidence>
<dbReference type="InterPro" id="IPR050445">
    <property type="entry name" value="Bact_polysacc_biosynth/exp"/>
</dbReference>